<comment type="caution">
    <text evidence="11">The sequence shown here is derived from an EMBL/GenBank/DDBJ whole genome shotgun (WGS) entry which is preliminary data.</text>
</comment>
<proteinExistence type="inferred from homology"/>
<comment type="subcellular location">
    <subcellularLocation>
        <location evidence="1">Cell inner membrane</location>
        <topology evidence="1">Multi-pass membrane protein</topology>
    </subcellularLocation>
    <subcellularLocation>
        <location evidence="9">Cell membrane</location>
        <topology evidence="9">Multi-pass membrane protein</topology>
    </subcellularLocation>
</comment>
<evidence type="ECO:0000256" key="1">
    <source>
        <dbReference type="ARBA" id="ARBA00004429"/>
    </source>
</evidence>
<feature type="domain" description="ABC transmembrane type-1" evidence="10">
    <location>
        <begin position="16"/>
        <end position="208"/>
    </location>
</feature>
<keyword evidence="3 9" id="KW-0813">Transport</keyword>
<reference evidence="11 12" key="1">
    <citation type="journal article" date="2020" name="Microorganisms">
        <title>Osmotic Adaptation and Compatible Solute Biosynthesis of Phototrophic Bacteria as Revealed from Genome Analyses.</title>
        <authorList>
            <person name="Imhoff J.F."/>
            <person name="Rahn T."/>
            <person name="Kunzel S."/>
            <person name="Keller A."/>
            <person name="Neulinger S.C."/>
        </authorList>
    </citation>
    <scope>NUCLEOTIDE SEQUENCE [LARGE SCALE GENOMIC DNA]</scope>
    <source>
        <strain evidence="11 12">DSM 9895</strain>
    </source>
</reference>
<organism evidence="11 12">
    <name type="scientific">Rhodovibrio sodomensis</name>
    <dbReference type="NCBI Taxonomy" id="1088"/>
    <lineage>
        <taxon>Bacteria</taxon>
        <taxon>Pseudomonadati</taxon>
        <taxon>Pseudomonadota</taxon>
        <taxon>Alphaproteobacteria</taxon>
        <taxon>Rhodospirillales</taxon>
        <taxon>Rhodovibrionaceae</taxon>
        <taxon>Rhodovibrio</taxon>
    </lineage>
</organism>
<evidence type="ECO:0000313" key="12">
    <source>
        <dbReference type="Proteomes" id="UP001296873"/>
    </source>
</evidence>
<evidence type="ECO:0000256" key="2">
    <source>
        <dbReference type="ARBA" id="ARBA00010072"/>
    </source>
</evidence>
<dbReference type="InterPro" id="IPR010065">
    <property type="entry name" value="AA_ABC_transptr_permease_3TM"/>
</dbReference>
<feature type="transmembrane region" description="Helical" evidence="9">
    <location>
        <begin position="186"/>
        <end position="207"/>
    </location>
</feature>
<keyword evidence="8 9" id="KW-0472">Membrane</keyword>
<comment type="similarity">
    <text evidence="2">Belongs to the binding-protein-dependent transport system permease family. HisMQ subfamily.</text>
</comment>
<evidence type="ECO:0000256" key="8">
    <source>
        <dbReference type="ARBA" id="ARBA00023136"/>
    </source>
</evidence>
<dbReference type="PANTHER" id="PTHR30614">
    <property type="entry name" value="MEMBRANE COMPONENT OF AMINO ACID ABC TRANSPORTER"/>
    <property type="match status" value="1"/>
</dbReference>
<evidence type="ECO:0000256" key="7">
    <source>
        <dbReference type="ARBA" id="ARBA00022989"/>
    </source>
</evidence>
<name>A0ABS1DLH1_9PROT</name>
<evidence type="ECO:0000259" key="10">
    <source>
        <dbReference type="PROSITE" id="PS50928"/>
    </source>
</evidence>
<keyword evidence="6" id="KW-0029">Amino-acid transport</keyword>
<dbReference type="SUPFAM" id="SSF161098">
    <property type="entry name" value="MetI-like"/>
    <property type="match status" value="1"/>
</dbReference>
<keyword evidence="5 9" id="KW-0812">Transmembrane</keyword>
<dbReference type="Gene3D" id="1.10.3720.10">
    <property type="entry name" value="MetI-like"/>
    <property type="match status" value="1"/>
</dbReference>
<dbReference type="Pfam" id="PF00528">
    <property type="entry name" value="BPD_transp_1"/>
    <property type="match status" value="1"/>
</dbReference>
<evidence type="ECO:0000256" key="6">
    <source>
        <dbReference type="ARBA" id="ARBA00022970"/>
    </source>
</evidence>
<dbReference type="InterPro" id="IPR043429">
    <property type="entry name" value="ArtM/GltK/GlnP/TcyL/YhdX-like"/>
</dbReference>
<keyword evidence="12" id="KW-1185">Reference proteome</keyword>
<evidence type="ECO:0000256" key="9">
    <source>
        <dbReference type="RuleBase" id="RU363032"/>
    </source>
</evidence>
<feature type="transmembrane region" description="Helical" evidence="9">
    <location>
        <begin position="12"/>
        <end position="37"/>
    </location>
</feature>
<dbReference type="PANTHER" id="PTHR30614:SF0">
    <property type="entry name" value="L-CYSTINE TRANSPORT SYSTEM PERMEASE PROTEIN TCYL"/>
    <property type="match status" value="1"/>
</dbReference>
<feature type="transmembrane region" description="Helical" evidence="9">
    <location>
        <begin position="87"/>
        <end position="107"/>
    </location>
</feature>
<protein>
    <recommendedName>
        <fullName evidence="10">ABC transmembrane type-1 domain-containing protein</fullName>
    </recommendedName>
</protein>
<dbReference type="InterPro" id="IPR000515">
    <property type="entry name" value="MetI-like"/>
</dbReference>
<feature type="transmembrane region" description="Helical" evidence="9">
    <location>
        <begin position="144"/>
        <end position="166"/>
    </location>
</feature>
<dbReference type="InterPro" id="IPR035906">
    <property type="entry name" value="MetI-like_sf"/>
</dbReference>
<evidence type="ECO:0000256" key="5">
    <source>
        <dbReference type="ARBA" id="ARBA00022692"/>
    </source>
</evidence>
<dbReference type="EMBL" id="NRRL01000102">
    <property type="protein sequence ID" value="MBK1670583.1"/>
    <property type="molecule type" value="Genomic_DNA"/>
</dbReference>
<dbReference type="RefSeq" id="WP_200342982.1">
    <property type="nucleotide sequence ID" value="NZ_NRRL01000102.1"/>
</dbReference>
<dbReference type="Proteomes" id="UP001296873">
    <property type="component" value="Unassembled WGS sequence"/>
</dbReference>
<dbReference type="CDD" id="cd06261">
    <property type="entry name" value="TM_PBP2"/>
    <property type="match status" value="1"/>
</dbReference>
<evidence type="ECO:0000313" key="11">
    <source>
        <dbReference type="EMBL" id="MBK1670583.1"/>
    </source>
</evidence>
<accession>A0ABS1DLH1</accession>
<gene>
    <name evidence="11" type="ORF">CKO28_21415</name>
</gene>
<evidence type="ECO:0000256" key="3">
    <source>
        <dbReference type="ARBA" id="ARBA00022448"/>
    </source>
</evidence>
<dbReference type="NCBIfam" id="TIGR01726">
    <property type="entry name" value="HEQRo_perm_3TM"/>
    <property type="match status" value="1"/>
</dbReference>
<keyword evidence="7 9" id="KW-1133">Transmembrane helix</keyword>
<keyword evidence="4" id="KW-1003">Cell membrane</keyword>
<evidence type="ECO:0000256" key="4">
    <source>
        <dbReference type="ARBA" id="ARBA00022475"/>
    </source>
</evidence>
<dbReference type="PROSITE" id="PS50928">
    <property type="entry name" value="ABC_TM1"/>
    <property type="match status" value="1"/>
</dbReference>
<feature type="transmembrane region" description="Helical" evidence="9">
    <location>
        <begin position="49"/>
        <end position="75"/>
    </location>
</feature>
<sequence>MLDALQQHMPFLLAGLWMTVQVTLLGICFGTLFGTLVGIARALGPRPAFWILGAYIHLWRGTPFLCQIYIVYFVLPQTGIAWLQFDSFQASVVALTIYSSSYIAEIVRAAINAVPRGQVEGARSVGMTSGQTLRYVIAPQALRMVLPPLGGVYVIMVKVTAVLSVIGTTELVRQANLVIQRDPANIMPIFLVVAGLYFVFCYPMLLLTQWAERRYGGLHLEA</sequence>